<comment type="caution">
    <text evidence="1">The sequence shown here is derived from an EMBL/GenBank/DDBJ whole genome shotgun (WGS) entry which is preliminary data.</text>
</comment>
<protein>
    <submittedName>
        <fullName evidence="1">Uncharacterized protein</fullName>
    </submittedName>
</protein>
<proteinExistence type="predicted"/>
<reference evidence="1" key="1">
    <citation type="submission" date="2019-11" db="EMBL/GenBank/DDBJ databases">
        <title>Nori genome reveals adaptations in red seaweeds to the harsh intertidal environment.</title>
        <authorList>
            <person name="Wang D."/>
            <person name="Mao Y."/>
        </authorList>
    </citation>
    <scope>NUCLEOTIDE SEQUENCE</scope>
    <source>
        <tissue evidence="1">Gametophyte</tissue>
    </source>
</reference>
<name>A0ACC3CA57_PYRYE</name>
<keyword evidence="2" id="KW-1185">Reference proteome</keyword>
<organism evidence="1 2">
    <name type="scientific">Pyropia yezoensis</name>
    <name type="common">Susabi-nori</name>
    <name type="synonym">Porphyra yezoensis</name>
    <dbReference type="NCBI Taxonomy" id="2788"/>
    <lineage>
        <taxon>Eukaryota</taxon>
        <taxon>Rhodophyta</taxon>
        <taxon>Bangiophyceae</taxon>
        <taxon>Bangiales</taxon>
        <taxon>Bangiaceae</taxon>
        <taxon>Pyropia</taxon>
    </lineage>
</organism>
<gene>
    <name evidence="1" type="ORF">I4F81_009288</name>
</gene>
<sequence>MAQLMSTARTDAGPPALSGKRRRVAGGRADPAPEYHYATLSTELRSTYESLRDWARSVPIVQPRKRCRPGRFDSYRLRALQRFCLTVAGGAGLTLAEQGELYNLLDVWERTKPEMPVDAGHHAKLRDIFESPNAFKDALRDDLDAALLNAGWRKCTMHESGDSLTAFFQPVLDVILRMACEGNEVKLWSGDDGPAPPTGLRESPMDGDAFRLNEAEVVKEHGPSAFDMGIHAYSDATHISKSGAYKLYPVRIRLINVLTDEVYYVTVAYIPVVRKLKEPGADEKARLRRSAVLQRVLYLAFRTAIGASHSGINVVIGGRSLLAFPRLLLYIADLPEEKAIMCLKSGKCAHPCSSCDVRVEHTGAPEALNSHDRNAIQMLTTHLEVSGHRLHQRSSRRRVHLEARTSAQSAVPALAGFAGLSTAPFLMYKLLGFDVLHILDLGVTRTLVHRLVRVFPYICRNHYPLCGSTSATFRIGNVRISHMGRRSLAPRLAPGYFVEEGQTQPTFTGSQQRSGIPILPLAANGLFGVGRRRPQPRRSSTATPAQIRARKARSRPTTRAATTPVQPDMRTAEVNSGNAESVRFEADEDDDGSALPRNFSFDWVAYHVTFGDTPMEDAVTAMFAEYAVLYGRIAGWATSTSAAPVTLEEAKDIAGHAEDFVIKYVTPILGVVQTPKVHKLLRHVLDAIRMHGNLQNGNTGGNEAQHKEDKVFYRRTNKTIKSFTQQIVRQAQGSREVLKNLKTQDEDEERSARAAHVAAVAAKESEQLPAPGVAVLPSVDAAELDGAVGGSCPLPKLVDAANACASEPATPKGERRDRVRIFPRKSIAVLCQRPGLSRLGQLLGLPAVSTLKVLNGLRIAARLDCGTMLSQVLRATPAFMAKPWYDAVLIDGEDPSKADGAGEHEPAGMLVGELRLLFRRGEEDMAVVCMWEAVSAVPGCPLAARSCARLRWATSQDGEDFSVRVIPARRIRRVAHVVPDFAELARKAGMDALPPARAAAMSQQRDMRFFVNEFCPWA</sequence>
<dbReference type="Proteomes" id="UP000798662">
    <property type="component" value="Chromosome 2"/>
</dbReference>
<evidence type="ECO:0000313" key="1">
    <source>
        <dbReference type="EMBL" id="KAK1866773.1"/>
    </source>
</evidence>
<evidence type="ECO:0000313" key="2">
    <source>
        <dbReference type="Proteomes" id="UP000798662"/>
    </source>
</evidence>
<accession>A0ACC3CA57</accession>
<dbReference type="EMBL" id="CM020619">
    <property type="protein sequence ID" value="KAK1866773.1"/>
    <property type="molecule type" value="Genomic_DNA"/>
</dbReference>